<evidence type="ECO:0000313" key="1">
    <source>
        <dbReference type="EMBL" id="PUB17207.1"/>
    </source>
</evidence>
<accession>A0A2T6KM21</accession>
<comment type="caution">
    <text evidence="1">The sequence shown here is derived from an EMBL/GenBank/DDBJ whole genome shotgun (WGS) entry which is preliminary data.</text>
</comment>
<dbReference type="AlphaFoldDB" id="A0A2T6KM21"/>
<evidence type="ECO:0000313" key="2">
    <source>
        <dbReference type="Proteomes" id="UP000244523"/>
    </source>
</evidence>
<proteinExistence type="predicted"/>
<reference evidence="1 2" key="1">
    <citation type="submission" date="2018-04" db="EMBL/GenBank/DDBJ databases">
        <title>Genomic Encyclopedia of Archaeal and Bacterial Type Strains, Phase II (KMG-II): from individual species to whole genera.</title>
        <authorList>
            <person name="Goeker M."/>
        </authorList>
    </citation>
    <scope>NUCLEOTIDE SEQUENCE [LARGE SCALE GENOMIC DNA]</scope>
    <source>
        <strain evidence="1 2">DSM 29955</strain>
    </source>
</reference>
<keyword evidence="2" id="KW-1185">Reference proteome</keyword>
<name>A0A2T6KM21_9RHOB</name>
<sequence length="60" mass="6715">MVMESRLQGSDARWLTKNYVLGPVAPQNYNENLGTPVLIEGAIYRIGHDYGWFDCAQAPS</sequence>
<dbReference type="EMBL" id="QBUD01000002">
    <property type="protein sequence ID" value="PUB17207.1"/>
    <property type="molecule type" value="Genomic_DNA"/>
</dbReference>
<dbReference type="Proteomes" id="UP000244523">
    <property type="component" value="Unassembled WGS sequence"/>
</dbReference>
<gene>
    <name evidence="1" type="ORF">C8N45_102217</name>
</gene>
<protein>
    <submittedName>
        <fullName evidence="1">Uncharacterized protein</fullName>
    </submittedName>
</protein>
<organism evidence="1 2">
    <name type="scientific">Yoonia sediminilitoris</name>
    <dbReference type="NCBI Taxonomy" id="1286148"/>
    <lineage>
        <taxon>Bacteria</taxon>
        <taxon>Pseudomonadati</taxon>
        <taxon>Pseudomonadota</taxon>
        <taxon>Alphaproteobacteria</taxon>
        <taxon>Rhodobacterales</taxon>
        <taxon>Paracoccaceae</taxon>
        <taxon>Yoonia</taxon>
    </lineage>
</organism>